<dbReference type="InterPro" id="IPR000620">
    <property type="entry name" value="EamA_dom"/>
</dbReference>
<protein>
    <recommendedName>
        <fullName evidence="2">EamA domain-containing protein</fullName>
    </recommendedName>
</protein>
<evidence type="ECO:0000256" key="1">
    <source>
        <dbReference type="SAM" id="Phobius"/>
    </source>
</evidence>
<accession>A0A1F6V2V0</accession>
<proteinExistence type="predicted"/>
<dbReference type="AlphaFoldDB" id="A0A1F6V2V0"/>
<feature type="transmembrane region" description="Helical" evidence="1">
    <location>
        <begin position="71"/>
        <end position="92"/>
    </location>
</feature>
<evidence type="ECO:0000259" key="2">
    <source>
        <dbReference type="Pfam" id="PF00892"/>
    </source>
</evidence>
<evidence type="ECO:0000313" key="3">
    <source>
        <dbReference type="EMBL" id="OGI63993.1"/>
    </source>
</evidence>
<gene>
    <name evidence="3" type="ORF">A2W18_12430</name>
</gene>
<feature type="domain" description="EamA" evidence="2">
    <location>
        <begin position="155"/>
        <end position="285"/>
    </location>
</feature>
<dbReference type="Proteomes" id="UP000179076">
    <property type="component" value="Unassembled WGS sequence"/>
</dbReference>
<feature type="transmembrane region" description="Helical" evidence="1">
    <location>
        <begin position="272"/>
        <end position="290"/>
    </location>
</feature>
<feature type="transmembrane region" description="Helical" evidence="1">
    <location>
        <begin position="98"/>
        <end position="117"/>
    </location>
</feature>
<dbReference type="PANTHER" id="PTHR22911">
    <property type="entry name" value="ACYL-MALONYL CONDENSING ENZYME-RELATED"/>
    <property type="match status" value="1"/>
</dbReference>
<organism evidence="3 4">
    <name type="scientific">Candidatus Muproteobacteria bacterium RBG_16_60_9</name>
    <dbReference type="NCBI Taxonomy" id="1817755"/>
    <lineage>
        <taxon>Bacteria</taxon>
        <taxon>Pseudomonadati</taxon>
        <taxon>Pseudomonadota</taxon>
        <taxon>Candidatus Muproteobacteria</taxon>
    </lineage>
</organism>
<feature type="transmembrane region" description="Helical" evidence="1">
    <location>
        <begin position="184"/>
        <end position="206"/>
    </location>
</feature>
<feature type="transmembrane region" description="Helical" evidence="1">
    <location>
        <begin position="241"/>
        <end position="260"/>
    </location>
</feature>
<keyword evidence="1" id="KW-0472">Membrane</keyword>
<dbReference type="InterPro" id="IPR037185">
    <property type="entry name" value="EmrE-like"/>
</dbReference>
<feature type="transmembrane region" description="Helical" evidence="1">
    <location>
        <begin position="212"/>
        <end position="234"/>
    </location>
</feature>
<reference evidence="3 4" key="1">
    <citation type="journal article" date="2016" name="Nat. Commun.">
        <title>Thousands of microbial genomes shed light on interconnected biogeochemical processes in an aquifer system.</title>
        <authorList>
            <person name="Anantharaman K."/>
            <person name="Brown C.T."/>
            <person name="Hug L.A."/>
            <person name="Sharon I."/>
            <person name="Castelle C.J."/>
            <person name="Probst A.J."/>
            <person name="Thomas B.C."/>
            <person name="Singh A."/>
            <person name="Wilkins M.J."/>
            <person name="Karaoz U."/>
            <person name="Brodie E.L."/>
            <person name="Williams K.H."/>
            <person name="Hubbard S.S."/>
            <person name="Banfield J.F."/>
        </authorList>
    </citation>
    <scope>NUCLEOTIDE SEQUENCE [LARGE SCALE GENOMIC DNA]</scope>
</reference>
<keyword evidence="1" id="KW-0812">Transmembrane</keyword>
<dbReference type="Pfam" id="PF00892">
    <property type="entry name" value="EamA"/>
    <property type="match status" value="2"/>
</dbReference>
<sequence length="296" mass="31439">MHSSESRPVYPALCVFVGATLWGLVWYPMRLLEDGGLQGIWLTLILFGAALLASLPYTYRAFAQFAHAPGWLLLLTVAAGWTNIAFVEAVLHGNILRVLLLFYLSPLWATLMGWAFLRERVSRVSAASLAIALAGALLMLWNQDIGVPWPQALSDWFALSSGFAFAVSNVATRGVQSVSIGTKLFCVGLGVSAMAGAIILFLGAPVPTVAPSIFGGAVALGVFGILVMTLLVQYGVTHIPVYRSAVITFVELVAGALSQALLTDEVVTAREWIGGALIVFGALLAARVSAPVEPRN</sequence>
<feature type="transmembrane region" description="Helical" evidence="1">
    <location>
        <begin position="124"/>
        <end position="141"/>
    </location>
</feature>
<dbReference type="SUPFAM" id="SSF103481">
    <property type="entry name" value="Multidrug resistance efflux transporter EmrE"/>
    <property type="match status" value="2"/>
</dbReference>
<dbReference type="GO" id="GO:0016020">
    <property type="term" value="C:membrane"/>
    <property type="evidence" value="ECO:0007669"/>
    <property type="project" value="InterPro"/>
</dbReference>
<keyword evidence="1" id="KW-1133">Transmembrane helix</keyword>
<comment type="caution">
    <text evidence="3">The sequence shown here is derived from an EMBL/GenBank/DDBJ whole genome shotgun (WGS) entry which is preliminary data.</text>
</comment>
<dbReference type="EMBL" id="MFSP01000144">
    <property type="protein sequence ID" value="OGI63993.1"/>
    <property type="molecule type" value="Genomic_DNA"/>
</dbReference>
<feature type="transmembrane region" description="Helical" evidence="1">
    <location>
        <begin position="153"/>
        <end position="172"/>
    </location>
</feature>
<feature type="transmembrane region" description="Helical" evidence="1">
    <location>
        <begin position="39"/>
        <end position="59"/>
    </location>
</feature>
<evidence type="ECO:0000313" key="4">
    <source>
        <dbReference type="Proteomes" id="UP000179076"/>
    </source>
</evidence>
<feature type="domain" description="EamA" evidence="2">
    <location>
        <begin position="12"/>
        <end position="140"/>
    </location>
</feature>
<feature type="transmembrane region" description="Helical" evidence="1">
    <location>
        <begin position="9"/>
        <end position="27"/>
    </location>
</feature>
<name>A0A1F6V2V0_9PROT</name>